<keyword evidence="1" id="KW-1133">Transmembrane helix</keyword>
<keyword evidence="1" id="KW-0812">Transmembrane</keyword>
<reference evidence="2 3" key="1">
    <citation type="submission" date="2023-12" db="EMBL/GenBank/DDBJ databases">
        <title>Friends and Foes: Symbiotic and Algicidal bacterial influence on Karenia brevis blooms.</title>
        <authorList>
            <person name="Fei C."/>
            <person name="Mohamed A.R."/>
            <person name="Booker A."/>
            <person name="Arshad M."/>
            <person name="Klass S."/>
            <person name="Ahn S."/>
            <person name="Gilbert P.M."/>
            <person name="Heil C.A."/>
            <person name="Martinez J.M."/>
            <person name="Amin S.A."/>
        </authorList>
    </citation>
    <scope>NUCLEOTIDE SEQUENCE [LARGE SCALE GENOMIC DNA]</scope>
    <source>
        <strain evidence="2 3">CE15</strain>
    </source>
</reference>
<dbReference type="Proteomes" id="UP001382455">
    <property type="component" value="Unassembled WGS sequence"/>
</dbReference>
<evidence type="ECO:0000313" key="2">
    <source>
        <dbReference type="EMBL" id="MEI4551001.1"/>
    </source>
</evidence>
<sequence length="87" mass="9597">MGLKVNMYSAKTTSSSYSLDIETLSIEFAIGTICTVIAIAGYQSQLLLIFIPFLIIAIACFSLISYNIYQYFSDKKNCQGSSTKKSD</sequence>
<feature type="transmembrane region" description="Helical" evidence="1">
    <location>
        <begin position="21"/>
        <end position="40"/>
    </location>
</feature>
<dbReference type="RefSeq" id="WP_336436049.1">
    <property type="nucleotide sequence ID" value="NZ_JBAWKS010000002.1"/>
</dbReference>
<accession>A0ABU8EVU7</accession>
<feature type="transmembrane region" description="Helical" evidence="1">
    <location>
        <begin position="46"/>
        <end position="69"/>
    </location>
</feature>
<keyword evidence="1" id="KW-0472">Membrane</keyword>
<name>A0ABU8EVU7_9GAMM</name>
<evidence type="ECO:0000313" key="3">
    <source>
        <dbReference type="Proteomes" id="UP001382455"/>
    </source>
</evidence>
<dbReference type="EMBL" id="JBAWKS010000002">
    <property type="protein sequence ID" value="MEI4551001.1"/>
    <property type="molecule type" value="Genomic_DNA"/>
</dbReference>
<keyword evidence="3" id="KW-1185">Reference proteome</keyword>
<proteinExistence type="predicted"/>
<gene>
    <name evidence="2" type="ORF">WAE96_15120</name>
</gene>
<protein>
    <submittedName>
        <fullName evidence="2">Uncharacterized protein</fullName>
    </submittedName>
</protein>
<comment type="caution">
    <text evidence="2">The sequence shown here is derived from an EMBL/GenBank/DDBJ whole genome shotgun (WGS) entry which is preliminary data.</text>
</comment>
<evidence type="ECO:0000256" key="1">
    <source>
        <dbReference type="SAM" id="Phobius"/>
    </source>
</evidence>
<organism evidence="2 3">
    <name type="scientific">Pseudoalteromonas spongiae</name>
    <dbReference type="NCBI Taxonomy" id="298657"/>
    <lineage>
        <taxon>Bacteria</taxon>
        <taxon>Pseudomonadati</taxon>
        <taxon>Pseudomonadota</taxon>
        <taxon>Gammaproteobacteria</taxon>
        <taxon>Alteromonadales</taxon>
        <taxon>Pseudoalteromonadaceae</taxon>
        <taxon>Pseudoalteromonas</taxon>
    </lineage>
</organism>